<dbReference type="STRING" id="157652.A0A371GN94"/>
<evidence type="ECO:0000313" key="2">
    <source>
        <dbReference type="EMBL" id="RDX92045.1"/>
    </source>
</evidence>
<dbReference type="OrthoDB" id="411615at2759"/>
<dbReference type="InterPro" id="IPR013103">
    <property type="entry name" value="RVT_2"/>
</dbReference>
<feature type="domain" description="Reverse transcriptase Ty1/copia-type" evidence="1">
    <location>
        <begin position="86"/>
        <end position="158"/>
    </location>
</feature>
<dbReference type="SUPFAM" id="SSF56672">
    <property type="entry name" value="DNA/RNA polymerases"/>
    <property type="match status" value="1"/>
</dbReference>
<gene>
    <name evidence="2" type="ORF">CR513_25889</name>
</gene>
<dbReference type="AlphaFoldDB" id="A0A371GN94"/>
<evidence type="ECO:0000313" key="3">
    <source>
        <dbReference type="Proteomes" id="UP000257109"/>
    </source>
</evidence>
<keyword evidence="3" id="KW-1185">Reference proteome</keyword>
<organism evidence="2 3">
    <name type="scientific">Mucuna pruriens</name>
    <name type="common">Velvet bean</name>
    <name type="synonym">Dolichos pruriens</name>
    <dbReference type="NCBI Taxonomy" id="157652"/>
    <lineage>
        <taxon>Eukaryota</taxon>
        <taxon>Viridiplantae</taxon>
        <taxon>Streptophyta</taxon>
        <taxon>Embryophyta</taxon>
        <taxon>Tracheophyta</taxon>
        <taxon>Spermatophyta</taxon>
        <taxon>Magnoliopsida</taxon>
        <taxon>eudicotyledons</taxon>
        <taxon>Gunneridae</taxon>
        <taxon>Pentapetalae</taxon>
        <taxon>rosids</taxon>
        <taxon>fabids</taxon>
        <taxon>Fabales</taxon>
        <taxon>Fabaceae</taxon>
        <taxon>Papilionoideae</taxon>
        <taxon>50 kb inversion clade</taxon>
        <taxon>NPAAA clade</taxon>
        <taxon>indigoferoid/millettioid clade</taxon>
        <taxon>Phaseoleae</taxon>
        <taxon>Mucuna</taxon>
    </lineage>
</organism>
<dbReference type="PANTHER" id="PTHR11439">
    <property type="entry name" value="GAG-POL-RELATED RETROTRANSPOSON"/>
    <property type="match status" value="1"/>
</dbReference>
<feature type="non-terminal residue" evidence="2">
    <location>
        <position position="1"/>
    </location>
</feature>
<dbReference type="InterPro" id="IPR043502">
    <property type="entry name" value="DNA/RNA_pol_sf"/>
</dbReference>
<accession>A0A371GN94</accession>
<dbReference type="EMBL" id="QJKJ01004964">
    <property type="protein sequence ID" value="RDX92045.1"/>
    <property type="molecule type" value="Genomic_DNA"/>
</dbReference>
<dbReference type="Pfam" id="PF07727">
    <property type="entry name" value="RVT_2"/>
    <property type="match status" value="2"/>
</dbReference>
<feature type="domain" description="Reverse transcriptase Ty1/copia-type" evidence="1">
    <location>
        <begin position="7"/>
        <end position="64"/>
    </location>
</feature>
<reference evidence="2" key="1">
    <citation type="submission" date="2018-05" db="EMBL/GenBank/DDBJ databases">
        <title>Draft genome of Mucuna pruriens seed.</title>
        <authorList>
            <person name="Nnadi N.E."/>
            <person name="Vos R."/>
            <person name="Hasami M.H."/>
            <person name="Devisetty U.K."/>
            <person name="Aguiy J.C."/>
        </authorList>
    </citation>
    <scope>NUCLEOTIDE SEQUENCE [LARGE SCALE GENOMIC DNA]</scope>
    <source>
        <strain evidence="2">JCA_2017</strain>
    </source>
</reference>
<name>A0A371GN94_MUCPR</name>
<dbReference type="Proteomes" id="UP000257109">
    <property type="component" value="Unassembled WGS sequence"/>
</dbReference>
<sequence length="259" mass="29649">METLKKNKTWELVSLPEGKKPIGCKWVYIFKYKADGSIERYKARVVAKGFTQTYGIDYKDLCSSCKDEYSSRGNLYGGSPCYEVAANFVCRLRNALYGLKQSPRAWFGRFTKAMTALRYKQSQGDHTLFIKHSTSWAVIVLLVYVDDIIVIGDDWKEQQVLSKATCKPICTLMDSYLKLGNVDDSAAVDKEIQSMDCLRDIYLQATHRILQYLKGPPRRGILYKRIGNAILKAYTNDDYVGSMTERRSTTGYCTFLEEF</sequence>
<comment type="caution">
    <text evidence="2">The sequence shown here is derived from an EMBL/GenBank/DDBJ whole genome shotgun (WGS) entry which is preliminary data.</text>
</comment>
<protein>
    <recommendedName>
        <fullName evidence="1">Reverse transcriptase Ty1/copia-type domain-containing protein</fullName>
    </recommendedName>
</protein>
<proteinExistence type="predicted"/>
<evidence type="ECO:0000259" key="1">
    <source>
        <dbReference type="Pfam" id="PF07727"/>
    </source>
</evidence>
<dbReference type="PANTHER" id="PTHR11439:SF470">
    <property type="entry name" value="CYSTEINE-RICH RLK (RECEPTOR-LIKE PROTEIN KINASE) 8"/>
    <property type="match status" value="1"/>
</dbReference>